<accession>A0A7S4EHY9</accession>
<feature type="region of interest" description="Disordered" evidence="1">
    <location>
        <begin position="82"/>
        <end position="108"/>
    </location>
</feature>
<evidence type="ECO:0000259" key="2">
    <source>
        <dbReference type="PROSITE" id="PS50076"/>
    </source>
</evidence>
<organism evidence="3">
    <name type="scientific">Pseudo-nitzschia australis</name>
    <dbReference type="NCBI Taxonomy" id="44445"/>
    <lineage>
        <taxon>Eukaryota</taxon>
        <taxon>Sar</taxon>
        <taxon>Stramenopiles</taxon>
        <taxon>Ochrophyta</taxon>
        <taxon>Bacillariophyta</taxon>
        <taxon>Bacillariophyceae</taxon>
        <taxon>Bacillariophycidae</taxon>
        <taxon>Bacillariales</taxon>
        <taxon>Bacillariaceae</taxon>
        <taxon>Pseudo-nitzschia</taxon>
    </lineage>
</organism>
<proteinExistence type="predicted"/>
<sequence length="172" mass="19730">MTFRRWDPIDDAVRLLGLDNNNCPAKKDIERAFRIAAKKYHPDGKNNRHSDPNALLFRQCLEARDLLLDHFHFHNKIGCTRRGQERQRPFTRPDGSRPNYGHTSTSNNNIRKNGNLIFAKGFPFHTLHLLTTKSKVCIKAATGVLVLAMGLYDGYTRYKNKPRQISAIDVAE</sequence>
<dbReference type="AlphaFoldDB" id="A0A7S4EHY9"/>
<dbReference type="PROSITE" id="PS50076">
    <property type="entry name" value="DNAJ_2"/>
    <property type="match status" value="1"/>
</dbReference>
<name>A0A7S4EHY9_9STRA</name>
<dbReference type="EMBL" id="HBIX01009936">
    <property type="protein sequence ID" value="CAE0714772.1"/>
    <property type="molecule type" value="Transcribed_RNA"/>
</dbReference>
<dbReference type="SUPFAM" id="SSF46565">
    <property type="entry name" value="Chaperone J-domain"/>
    <property type="match status" value="1"/>
</dbReference>
<protein>
    <recommendedName>
        <fullName evidence="2">J domain-containing protein</fullName>
    </recommendedName>
</protein>
<evidence type="ECO:0000313" key="3">
    <source>
        <dbReference type="EMBL" id="CAE0714772.1"/>
    </source>
</evidence>
<reference evidence="3" key="1">
    <citation type="submission" date="2021-01" db="EMBL/GenBank/DDBJ databases">
        <authorList>
            <person name="Corre E."/>
            <person name="Pelletier E."/>
            <person name="Niang G."/>
            <person name="Scheremetjew M."/>
            <person name="Finn R."/>
            <person name="Kale V."/>
            <person name="Holt S."/>
            <person name="Cochrane G."/>
            <person name="Meng A."/>
            <person name="Brown T."/>
            <person name="Cohen L."/>
        </authorList>
    </citation>
    <scope>NUCLEOTIDE SEQUENCE</scope>
    <source>
        <strain evidence="3">10249 10 AB</strain>
    </source>
</reference>
<gene>
    <name evidence="3" type="ORF">PAUS00366_LOCUS7524</name>
</gene>
<dbReference type="InterPro" id="IPR036869">
    <property type="entry name" value="J_dom_sf"/>
</dbReference>
<feature type="domain" description="J" evidence="2">
    <location>
        <begin position="11"/>
        <end position="78"/>
    </location>
</feature>
<dbReference type="Gene3D" id="1.10.287.110">
    <property type="entry name" value="DnaJ domain"/>
    <property type="match status" value="1"/>
</dbReference>
<evidence type="ECO:0000256" key="1">
    <source>
        <dbReference type="SAM" id="MobiDB-lite"/>
    </source>
</evidence>
<dbReference type="InterPro" id="IPR001623">
    <property type="entry name" value="DnaJ_domain"/>
</dbReference>